<dbReference type="OrthoDB" id="7058572at2"/>
<name>A0A1G5QS08_9GAMM</name>
<organism evidence="5 6">
    <name type="scientific">Thiohalomonas denitrificans</name>
    <dbReference type="NCBI Taxonomy" id="415747"/>
    <lineage>
        <taxon>Bacteria</taxon>
        <taxon>Pseudomonadati</taxon>
        <taxon>Pseudomonadota</taxon>
        <taxon>Gammaproteobacteria</taxon>
        <taxon>Thiohalomonadales</taxon>
        <taxon>Thiohalomonadaceae</taxon>
        <taxon>Thiohalomonas</taxon>
    </lineage>
</organism>
<accession>A0A1G5QS08</accession>
<dbReference type="PROSITE" id="PS50005">
    <property type="entry name" value="TPR"/>
    <property type="match status" value="1"/>
</dbReference>
<evidence type="ECO:0000256" key="3">
    <source>
        <dbReference type="PROSITE-ProRule" id="PRU00339"/>
    </source>
</evidence>
<sequence>MRKLLGTKRAWTRPALQERAHRNAGVSRQRITLILLLYSIFFVGCAGVTPEPAVNETKPEEQSDTITVKDHASIDSRARSDFRAALTFLDDGQYEKGIQLLESVIERAPEAIAPQVNLAIAHVRLEQLELAEERFQRALEINPSHPVTNNEYALLLRKVGRFPEARNFYRKALQAYPDFQPARKNLGILCDLYMNDPECALEHYQAYAEAVPGDEDVELWIVDLKRRVGD</sequence>
<keyword evidence="4" id="KW-0812">Transmembrane</keyword>
<dbReference type="InterPro" id="IPR051685">
    <property type="entry name" value="Ycf3/AcsC/BcsC/TPR_MFPF"/>
</dbReference>
<evidence type="ECO:0000313" key="6">
    <source>
        <dbReference type="Proteomes" id="UP000199648"/>
    </source>
</evidence>
<proteinExistence type="predicted"/>
<dbReference type="Pfam" id="PF13174">
    <property type="entry name" value="TPR_6"/>
    <property type="match status" value="1"/>
</dbReference>
<dbReference type="EMBL" id="FMWD01000008">
    <property type="protein sequence ID" value="SCZ64625.1"/>
    <property type="molecule type" value="Genomic_DNA"/>
</dbReference>
<reference evidence="5 6" key="1">
    <citation type="submission" date="2016-10" db="EMBL/GenBank/DDBJ databases">
        <authorList>
            <person name="de Groot N.N."/>
        </authorList>
    </citation>
    <scope>NUCLEOTIDE SEQUENCE [LARGE SCALE GENOMIC DNA]</scope>
    <source>
        <strain evidence="5 6">HLD2</strain>
    </source>
</reference>
<dbReference type="RefSeq" id="WP_092998139.1">
    <property type="nucleotide sequence ID" value="NZ_FMWD01000008.1"/>
</dbReference>
<keyword evidence="6" id="KW-1185">Reference proteome</keyword>
<keyword evidence="1" id="KW-0677">Repeat</keyword>
<dbReference type="Gene3D" id="1.25.40.10">
    <property type="entry name" value="Tetratricopeptide repeat domain"/>
    <property type="match status" value="1"/>
</dbReference>
<dbReference type="STRING" id="415747.SAMN03097708_02674"/>
<keyword evidence="4" id="KW-1133">Transmembrane helix</keyword>
<keyword evidence="4" id="KW-0472">Membrane</keyword>
<dbReference type="InterPro" id="IPR011990">
    <property type="entry name" value="TPR-like_helical_dom_sf"/>
</dbReference>
<dbReference type="SMART" id="SM00028">
    <property type="entry name" value="TPR"/>
    <property type="match status" value="3"/>
</dbReference>
<evidence type="ECO:0000256" key="2">
    <source>
        <dbReference type="ARBA" id="ARBA00022803"/>
    </source>
</evidence>
<dbReference type="Proteomes" id="UP000199648">
    <property type="component" value="Unassembled WGS sequence"/>
</dbReference>
<feature type="repeat" description="TPR" evidence="3">
    <location>
        <begin position="112"/>
        <end position="145"/>
    </location>
</feature>
<dbReference type="AlphaFoldDB" id="A0A1G5QS08"/>
<evidence type="ECO:0000256" key="1">
    <source>
        <dbReference type="ARBA" id="ARBA00022737"/>
    </source>
</evidence>
<protein>
    <submittedName>
        <fullName evidence="5">Tetratricopeptide repeat-containing protein</fullName>
    </submittedName>
</protein>
<gene>
    <name evidence="5" type="ORF">SAMN03097708_02674</name>
</gene>
<dbReference type="PANTHER" id="PTHR44943:SF8">
    <property type="entry name" value="TPR REPEAT-CONTAINING PROTEIN MJ0263"/>
    <property type="match status" value="1"/>
</dbReference>
<dbReference type="Pfam" id="PF13424">
    <property type="entry name" value="TPR_12"/>
    <property type="match status" value="1"/>
</dbReference>
<evidence type="ECO:0000313" key="5">
    <source>
        <dbReference type="EMBL" id="SCZ64625.1"/>
    </source>
</evidence>
<feature type="transmembrane region" description="Helical" evidence="4">
    <location>
        <begin position="31"/>
        <end position="49"/>
    </location>
</feature>
<evidence type="ECO:0000256" key="4">
    <source>
        <dbReference type="SAM" id="Phobius"/>
    </source>
</evidence>
<dbReference type="InterPro" id="IPR019734">
    <property type="entry name" value="TPR_rpt"/>
</dbReference>
<keyword evidence="2 3" id="KW-0802">TPR repeat</keyword>
<dbReference type="PANTHER" id="PTHR44943">
    <property type="entry name" value="CELLULOSE SYNTHASE OPERON PROTEIN C"/>
    <property type="match status" value="1"/>
</dbReference>
<dbReference type="SUPFAM" id="SSF48452">
    <property type="entry name" value="TPR-like"/>
    <property type="match status" value="1"/>
</dbReference>